<feature type="domain" description="Deleted in lung and esophageal cancer protein 1 Ig-like" evidence="2">
    <location>
        <begin position="302"/>
        <end position="392"/>
    </location>
</feature>
<sequence length="517" mass="57388">MNEYSEPGPKAGLAPSMNQHRPASEKTQDTSHLLASIFKDLYTTEIIGKDTVADLTETRRGCNNYHDKYVEELQQVHSEYTRLICDADMLEKHIIQARVQAMAMESRAHSRMLDEVGQVYNQLALPPGWSNFTGCVDNSLLKSNNLICPEDYTTELARGVNPPPAKSTLGFANSTISYNRRICDLPQDDGYTVIPPPERTAESLMEQSEVSLTIACSSDTCTHRSAPSQRPCQGPKPKWINDLSAKSKAKEKAALLKLQRHNILRNTSFLPPNTQQGGQSLILPQKMGEMEKRSPSEPVPVFLANPPVVFFTDYRVGQVYETTVELRNITATSRHVRVIPPNTPYFLLGLGRFPGEGGIVAPGMACQYTVRFAPDSLADYQDILVVETQAQYPLLVPIEARRPPPILTLPSVLDCGYCLIGGVRFLEFLCRNDGLSAGTFCIIPRRQWPAFNIRSVVNSSLAEEPPFGVSPSLFELQPGQATVMEVVFFPTEAERCSQVFTIVCDNCQVKDFTLQGV</sequence>
<comment type="caution">
    <text evidence="3">The sequence shown here is derived from an EMBL/GenBank/DDBJ whole genome shotgun (WGS) entry which is preliminary data.</text>
</comment>
<dbReference type="Gene3D" id="2.60.40.10">
    <property type="entry name" value="Immunoglobulins"/>
    <property type="match status" value="2"/>
</dbReference>
<dbReference type="PANTHER" id="PTHR46348">
    <property type="entry name" value="DELETED IN LUNG AND ESOPHAGEAL CANCER PROTEIN 1"/>
    <property type="match status" value="1"/>
</dbReference>
<dbReference type="InterPro" id="IPR059041">
    <property type="entry name" value="Ig_DLEC1_1"/>
</dbReference>
<dbReference type="Proteomes" id="UP001557470">
    <property type="component" value="Unassembled WGS sequence"/>
</dbReference>
<dbReference type="EMBL" id="JAGEUA010000002">
    <property type="protein sequence ID" value="KAL1006246.1"/>
    <property type="molecule type" value="Genomic_DNA"/>
</dbReference>
<dbReference type="InterPro" id="IPR033304">
    <property type="entry name" value="DLEC1"/>
</dbReference>
<evidence type="ECO:0000259" key="2">
    <source>
        <dbReference type="Pfam" id="PF23277"/>
    </source>
</evidence>
<dbReference type="InterPro" id="IPR013783">
    <property type="entry name" value="Ig-like_fold"/>
</dbReference>
<dbReference type="Pfam" id="PF23277">
    <property type="entry name" value="Ig_Dlec1_1"/>
    <property type="match status" value="1"/>
</dbReference>
<evidence type="ECO:0000256" key="1">
    <source>
        <dbReference type="SAM" id="MobiDB-lite"/>
    </source>
</evidence>
<protein>
    <recommendedName>
        <fullName evidence="2">Deleted in lung and esophageal cancer protein 1 Ig-like domain-containing protein</fullName>
    </recommendedName>
</protein>
<feature type="region of interest" description="Disordered" evidence="1">
    <location>
        <begin position="1"/>
        <end position="29"/>
    </location>
</feature>
<evidence type="ECO:0000313" key="3">
    <source>
        <dbReference type="EMBL" id="KAL1006246.1"/>
    </source>
</evidence>
<reference evidence="3 4" key="1">
    <citation type="submission" date="2024-06" db="EMBL/GenBank/DDBJ databases">
        <authorList>
            <person name="Pan Q."/>
            <person name="Wen M."/>
            <person name="Jouanno E."/>
            <person name="Zahm M."/>
            <person name="Klopp C."/>
            <person name="Cabau C."/>
            <person name="Louis A."/>
            <person name="Berthelot C."/>
            <person name="Parey E."/>
            <person name="Roest Crollius H."/>
            <person name="Montfort J."/>
            <person name="Robinson-Rechavi M."/>
            <person name="Bouchez O."/>
            <person name="Lampietro C."/>
            <person name="Lopez Roques C."/>
            <person name="Donnadieu C."/>
            <person name="Postlethwait J."/>
            <person name="Bobe J."/>
            <person name="Verreycken H."/>
            <person name="Guiguen Y."/>
        </authorList>
    </citation>
    <scope>NUCLEOTIDE SEQUENCE [LARGE SCALE GENOMIC DNA]</scope>
    <source>
        <strain evidence="3">Up_M1</strain>
        <tissue evidence="3">Testis</tissue>
    </source>
</reference>
<name>A0ABD0XYQ7_UMBPY</name>
<gene>
    <name evidence="3" type="ORF">UPYG_G00069700</name>
</gene>
<evidence type="ECO:0000313" key="4">
    <source>
        <dbReference type="Proteomes" id="UP001557470"/>
    </source>
</evidence>
<organism evidence="3 4">
    <name type="scientific">Umbra pygmaea</name>
    <name type="common">Eastern mudminnow</name>
    <dbReference type="NCBI Taxonomy" id="75934"/>
    <lineage>
        <taxon>Eukaryota</taxon>
        <taxon>Metazoa</taxon>
        <taxon>Chordata</taxon>
        <taxon>Craniata</taxon>
        <taxon>Vertebrata</taxon>
        <taxon>Euteleostomi</taxon>
        <taxon>Actinopterygii</taxon>
        <taxon>Neopterygii</taxon>
        <taxon>Teleostei</taxon>
        <taxon>Protacanthopterygii</taxon>
        <taxon>Esociformes</taxon>
        <taxon>Umbridae</taxon>
        <taxon>Umbra</taxon>
    </lineage>
</organism>
<proteinExistence type="predicted"/>
<dbReference type="PANTHER" id="PTHR46348:SF1">
    <property type="entry name" value="DELETED IN LUNG AND ESOPHAGEAL CANCER PROTEIN 1"/>
    <property type="match status" value="1"/>
</dbReference>
<keyword evidence="4" id="KW-1185">Reference proteome</keyword>
<dbReference type="AlphaFoldDB" id="A0ABD0XYQ7"/>
<accession>A0ABD0XYQ7</accession>